<dbReference type="EMBL" id="KN821805">
    <property type="protein sequence ID" value="KIJ04468.1"/>
    <property type="molecule type" value="Genomic_DNA"/>
</dbReference>
<evidence type="ECO:0000313" key="2">
    <source>
        <dbReference type="EMBL" id="KIJ04468.1"/>
    </source>
</evidence>
<organism evidence="2 3">
    <name type="scientific">Paxillus involutus ATCC 200175</name>
    <dbReference type="NCBI Taxonomy" id="664439"/>
    <lineage>
        <taxon>Eukaryota</taxon>
        <taxon>Fungi</taxon>
        <taxon>Dikarya</taxon>
        <taxon>Basidiomycota</taxon>
        <taxon>Agaricomycotina</taxon>
        <taxon>Agaricomycetes</taxon>
        <taxon>Agaricomycetidae</taxon>
        <taxon>Boletales</taxon>
        <taxon>Paxilineae</taxon>
        <taxon>Paxillaceae</taxon>
        <taxon>Paxillus</taxon>
    </lineage>
</organism>
<reference evidence="3" key="2">
    <citation type="submission" date="2015-01" db="EMBL/GenBank/DDBJ databases">
        <title>Evolutionary Origins and Diversification of the Mycorrhizal Mutualists.</title>
        <authorList>
            <consortium name="DOE Joint Genome Institute"/>
            <consortium name="Mycorrhizal Genomics Consortium"/>
            <person name="Kohler A."/>
            <person name="Kuo A."/>
            <person name="Nagy L.G."/>
            <person name="Floudas D."/>
            <person name="Copeland A."/>
            <person name="Barry K.W."/>
            <person name="Cichocki N."/>
            <person name="Veneault-Fourrey C."/>
            <person name="LaButti K."/>
            <person name="Lindquist E.A."/>
            <person name="Lipzen A."/>
            <person name="Lundell T."/>
            <person name="Morin E."/>
            <person name="Murat C."/>
            <person name="Riley R."/>
            <person name="Ohm R."/>
            <person name="Sun H."/>
            <person name="Tunlid A."/>
            <person name="Henrissat B."/>
            <person name="Grigoriev I.V."/>
            <person name="Hibbett D.S."/>
            <person name="Martin F."/>
        </authorList>
    </citation>
    <scope>NUCLEOTIDE SEQUENCE [LARGE SCALE GENOMIC DNA]</scope>
    <source>
        <strain evidence="3">ATCC 200175</strain>
    </source>
</reference>
<sequence>MSRGVEFSHVNHSTFNLSSLQPSDSRRLTPPFIAEHQEGANCLQEASTPPKVARYAPCHPTWLKRPPVPHVPDCIHNISKKTQEKPMSDQHGPRIPHAPQLSLRCSKCVRHTGNSPTTPENVVSRAKSRIHALLRPPYLHTTPNGSVTPEERPSPPEEHLSWLKSPYPTNTTYPTAGTMPPP</sequence>
<dbReference type="HOGENOM" id="CLU_1482450_0_0_1"/>
<dbReference type="AlphaFoldDB" id="A0A0C9SZC7"/>
<protein>
    <submittedName>
        <fullName evidence="2">Unplaced genomic scaffold PAXINscaffold_2483, whole genome shotgun sequence</fullName>
    </submittedName>
</protein>
<evidence type="ECO:0000313" key="3">
    <source>
        <dbReference type="Proteomes" id="UP000053647"/>
    </source>
</evidence>
<evidence type="ECO:0000256" key="1">
    <source>
        <dbReference type="SAM" id="MobiDB-lite"/>
    </source>
</evidence>
<gene>
    <name evidence="2" type="ORF">PAXINDRAFT_22243</name>
</gene>
<accession>A0A0C9SZC7</accession>
<feature type="region of interest" description="Disordered" evidence="1">
    <location>
        <begin position="135"/>
        <end position="182"/>
    </location>
</feature>
<keyword evidence="3" id="KW-1185">Reference proteome</keyword>
<proteinExistence type="predicted"/>
<feature type="compositionally biased region" description="Basic and acidic residues" evidence="1">
    <location>
        <begin position="149"/>
        <end position="161"/>
    </location>
</feature>
<reference evidence="2 3" key="1">
    <citation type="submission" date="2014-06" db="EMBL/GenBank/DDBJ databases">
        <authorList>
            <consortium name="DOE Joint Genome Institute"/>
            <person name="Kuo A."/>
            <person name="Kohler A."/>
            <person name="Nagy L.G."/>
            <person name="Floudas D."/>
            <person name="Copeland A."/>
            <person name="Barry K.W."/>
            <person name="Cichocki N."/>
            <person name="Veneault-Fourrey C."/>
            <person name="LaButti K."/>
            <person name="Lindquist E.A."/>
            <person name="Lipzen A."/>
            <person name="Lundell T."/>
            <person name="Morin E."/>
            <person name="Murat C."/>
            <person name="Sun H."/>
            <person name="Tunlid A."/>
            <person name="Henrissat B."/>
            <person name="Grigoriev I.V."/>
            <person name="Hibbett D.S."/>
            <person name="Martin F."/>
            <person name="Nordberg H.P."/>
            <person name="Cantor M.N."/>
            <person name="Hua S.X."/>
        </authorList>
    </citation>
    <scope>NUCLEOTIDE SEQUENCE [LARGE SCALE GENOMIC DNA]</scope>
    <source>
        <strain evidence="2 3">ATCC 200175</strain>
    </source>
</reference>
<name>A0A0C9SZC7_PAXIN</name>
<dbReference type="Proteomes" id="UP000053647">
    <property type="component" value="Unassembled WGS sequence"/>
</dbReference>